<comment type="caution">
    <text evidence="1">The sequence shown here is derived from an EMBL/GenBank/DDBJ whole genome shotgun (WGS) entry which is preliminary data.</text>
</comment>
<dbReference type="EMBL" id="BAAASZ010000042">
    <property type="protein sequence ID" value="GAA2463316.1"/>
    <property type="molecule type" value="Genomic_DNA"/>
</dbReference>
<evidence type="ECO:0000313" key="1">
    <source>
        <dbReference type="EMBL" id="GAA2463316.1"/>
    </source>
</evidence>
<reference evidence="1 2" key="1">
    <citation type="journal article" date="2019" name="Int. J. Syst. Evol. Microbiol.">
        <title>The Global Catalogue of Microorganisms (GCM) 10K type strain sequencing project: providing services to taxonomists for standard genome sequencing and annotation.</title>
        <authorList>
            <consortium name="The Broad Institute Genomics Platform"/>
            <consortium name="The Broad Institute Genome Sequencing Center for Infectious Disease"/>
            <person name="Wu L."/>
            <person name="Ma J."/>
        </authorList>
    </citation>
    <scope>NUCLEOTIDE SEQUENCE [LARGE SCALE GENOMIC DNA]</scope>
    <source>
        <strain evidence="1 2">JCM 6305</strain>
    </source>
</reference>
<sequence>MSIQSSRPGVDAAAAAIKGLWFPVKGSVKGLPEVLTPDETVQALAVAHHDGVMGVLALTDRRMLFRAQGWAGQRLVSRVADGGRLSARSSARRSRVGGEGGYLARGVRLRGRGPRRAANRLSGGSTGCCGGIFSSYPVF</sequence>
<organism evidence="1 2">
    <name type="scientific">Streptomyces macrosporus</name>
    <dbReference type="NCBI Taxonomy" id="44032"/>
    <lineage>
        <taxon>Bacteria</taxon>
        <taxon>Bacillati</taxon>
        <taxon>Actinomycetota</taxon>
        <taxon>Actinomycetes</taxon>
        <taxon>Kitasatosporales</taxon>
        <taxon>Streptomycetaceae</taxon>
        <taxon>Streptomyces</taxon>
    </lineage>
</organism>
<keyword evidence="2" id="KW-1185">Reference proteome</keyword>
<accession>A0ABN3KJR3</accession>
<proteinExistence type="predicted"/>
<protein>
    <recommendedName>
        <fullName evidence="3">CBS domain-containing protein</fullName>
    </recommendedName>
</protein>
<dbReference type="Proteomes" id="UP001501638">
    <property type="component" value="Unassembled WGS sequence"/>
</dbReference>
<name>A0ABN3KJR3_9ACTN</name>
<gene>
    <name evidence="1" type="ORF">GCM10010405_54760</name>
</gene>
<evidence type="ECO:0008006" key="3">
    <source>
        <dbReference type="Google" id="ProtNLM"/>
    </source>
</evidence>
<evidence type="ECO:0000313" key="2">
    <source>
        <dbReference type="Proteomes" id="UP001501638"/>
    </source>
</evidence>